<protein>
    <recommendedName>
        <fullName evidence="4">Diacylglycerol O-acyltransferase</fullName>
    </recommendedName>
</protein>
<comment type="caution">
    <text evidence="2">The sequence shown here is derived from an EMBL/GenBank/DDBJ whole genome shotgun (WGS) entry which is preliminary data.</text>
</comment>
<dbReference type="Gene3D" id="3.30.559.10">
    <property type="entry name" value="Chloramphenicol acetyltransferase-like domain"/>
    <property type="match status" value="1"/>
</dbReference>
<keyword evidence="1" id="KW-0812">Transmembrane</keyword>
<dbReference type="InterPro" id="IPR052058">
    <property type="entry name" value="Alcohol_O-acetyltransferase"/>
</dbReference>
<dbReference type="PANTHER" id="PTHR28037">
    <property type="entry name" value="ALCOHOL O-ACETYLTRANSFERASE 1-RELATED"/>
    <property type="match status" value="1"/>
</dbReference>
<evidence type="ECO:0000256" key="1">
    <source>
        <dbReference type="SAM" id="Phobius"/>
    </source>
</evidence>
<keyword evidence="1" id="KW-0472">Membrane</keyword>
<name>A0AAW0U895_SCYPA</name>
<dbReference type="SUPFAM" id="SSF52777">
    <property type="entry name" value="CoA-dependent acyltransferases"/>
    <property type="match status" value="2"/>
</dbReference>
<dbReference type="InterPro" id="IPR023213">
    <property type="entry name" value="CAT-like_dom_sf"/>
</dbReference>
<keyword evidence="1" id="KW-1133">Transmembrane helix</keyword>
<dbReference type="Proteomes" id="UP001487740">
    <property type="component" value="Unassembled WGS sequence"/>
</dbReference>
<organism evidence="2 3">
    <name type="scientific">Scylla paramamosain</name>
    <name type="common">Mud crab</name>
    <dbReference type="NCBI Taxonomy" id="85552"/>
    <lineage>
        <taxon>Eukaryota</taxon>
        <taxon>Metazoa</taxon>
        <taxon>Ecdysozoa</taxon>
        <taxon>Arthropoda</taxon>
        <taxon>Crustacea</taxon>
        <taxon>Multicrustacea</taxon>
        <taxon>Malacostraca</taxon>
        <taxon>Eumalacostraca</taxon>
        <taxon>Eucarida</taxon>
        <taxon>Decapoda</taxon>
        <taxon>Pleocyemata</taxon>
        <taxon>Brachyura</taxon>
        <taxon>Eubrachyura</taxon>
        <taxon>Portunoidea</taxon>
        <taxon>Portunidae</taxon>
        <taxon>Portuninae</taxon>
        <taxon>Scylla</taxon>
    </lineage>
</organism>
<proteinExistence type="predicted"/>
<gene>
    <name evidence="2" type="ORF">O3P69_006060</name>
</gene>
<dbReference type="AlphaFoldDB" id="A0AAW0U895"/>
<dbReference type="PANTHER" id="PTHR28037:SF1">
    <property type="entry name" value="ALCOHOL O-ACETYLTRANSFERASE 1-RELATED"/>
    <property type="match status" value="1"/>
</dbReference>
<keyword evidence="3" id="KW-1185">Reference proteome</keyword>
<dbReference type="EMBL" id="JARAKH010000018">
    <property type="protein sequence ID" value="KAK8395040.1"/>
    <property type="molecule type" value="Genomic_DNA"/>
</dbReference>
<evidence type="ECO:0008006" key="4">
    <source>
        <dbReference type="Google" id="ProtNLM"/>
    </source>
</evidence>
<sequence>MMEENSMPFCAAGKHAFPPRAHATMHAHKQADAIAAYAFLSQGYVLPLLGHASSALIPLLVFAVAVLWMALVLRRAPKKQQQQVQEEGAWVRPLRNVPEVVSAVGLLFGTFNITNVLWLTSPHPITHHHVRLALTQVAQKVELMQLAVVWRRLWPWFRRMAHLEVDLEVEDDDPLEVCSRELHAPYNWSRGPLWRARLVPLEPSGPGQYRAALVFSVHHVISDGTTNLLIEKDLLQALNAAATGCSPNLPSRYLAPALGSRTAAASRYWLPSLGFVLAAIRAAFTTAFSARSALKHLPRPGPVKPLTKILMHEFSAEETRQLLAHFRAAGLRVHSCVTAVAGLALHRTAQQFTSLRLGPMQVIQEQAVNMRRYHPQHSEGLGSMAFLTTQQHSVRDGSDTFWPLAHEIQDKLDRSLEVTRAPLRTGSLGWLCSAIIPMNLVLARLGCTSFSYSHICTSNMGDLRRIFGENAGGGGGRPVQLSGLLRTAACELVGNLCSINFQTLEGRLTLSLDYYTNKMTDEAGQTYFTQLIHVLTELAARGVPPPSTAHRAGDGND</sequence>
<accession>A0AAW0U895</accession>
<reference evidence="2 3" key="1">
    <citation type="submission" date="2023-03" db="EMBL/GenBank/DDBJ databases">
        <title>High-quality genome of Scylla paramamosain provides insights in environmental adaptation.</title>
        <authorList>
            <person name="Zhang L."/>
        </authorList>
    </citation>
    <scope>NUCLEOTIDE SEQUENCE [LARGE SCALE GENOMIC DNA]</scope>
    <source>
        <strain evidence="2">LZ_2023a</strain>
        <tissue evidence="2">Muscle</tissue>
    </source>
</reference>
<dbReference type="Gene3D" id="3.30.559.30">
    <property type="entry name" value="Nonribosomal peptide synthetase, condensation domain"/>
    <property type="match status" value="1"/>
</dbReference>
<evidence type="ECO:0000313" key="2">
    <source>
        <dbReference type="EMBL" id="KAK8395040.1"/>
    </source>
</evidence>
<evidence type="ECO:0000313" key="3">
    <source>
        <dbReference type="Proteomes" id="UP001487740"/>
    </source>
</evidence>
<feature type="transmembrane region" description="Helical" evidence="1">
    <location>
        <begin position="55"/>
        <end position="73"/>
    </location>
</feature>